<sequence>MLSDEQRAELTAAIDRLSRADDADGDQREHWLAVLTTLLAVRDSAEQLAATAARRAAEHGADYPDIGAAAGMTRQGARRKWPGLRR</sequence>
<evidence type="ECO:0000256" key="1">
    <source>
        <dbReference type="SAM" id="MobiDB-lite"/>
    </source>
</evidence>
<feature type="region of interest" description="Disordered" evidence="1">
    <location>
        <begin position="64"/>
        <end position="86"/>
    </location>
</feature>
<gene>
    <name evidence="2" type="ORF">ACFFH7_08310</name>
</gene>
<dbReference type="Proteomes" id="UP001589810">
    <property type="component" value="Unassembled WGS sequence"/>
</dbReference>
<name>A0ABV6MMF0_9PSEU</name>
<dbReference type="RefSeq" id="WP_273942502.1">
    <property type="nucleotide sequence ID" value="NZ_CP097263.1"/>
</dbReference>
<reference evidence="2 3" key="1">
    <citation type="submission" date="2024-09" db="EMBL/GenBank/DDBJ databases">
        <authorList>
            <person name="Sun Q."/>
            <person name="Mori K."/>
        </authorList>
    </citation>
    <scope>NUCLEOTIDE SEQUENCE [LARGE SCALE GENOMIC DNA]</scope>
    <source>
        <strain evidence="2 3">TBRC 1432</strain>
    </source>
</reference>
<organism evidence="2 3">
    <name type="scientific">Kutzneria chonburiensis</name>
    <dbReference type="NCBI Taxonomy" id="1483604"/>
    <lineage>
        <taxon>Bacteria</taxon>
        <taxon>Bacillati</taxon>
        <taxon>Actinomycetota</taxon>
        <taxon>Actinomycetes</taxon>
        <taxon>Pseudonocardiales</taxon>
        <taxon>Pseudonocardiaceae</taxon>
        <taxon>Kutzneria</taxon>
    </lineage>
</organism>
<proteinExistence type="predicted"/>
<comment type="caution">
    <text evidence="2">The sequence shown here is derived from an EMBL/GenBank/DDBJ whole genome shotgun (WGS) entry which is preliminary data.</text>
</comment>
<accession>A0ABV6MMF0</accession>
<keyword evidence="3" id="KW-1185">Reference proteome</keyword>
<evidence type="ECO:0000313" key="3">
    <source>
        <dbReference type="Proteomes" id="UP001589810"/>
    </source>
</evidence>
<protein>
    <submittedName>
        <fullName evidence="2">Uncharacterized protein</fullName>
    </submittedName>
</protein>
<evidence type="ECO:0000313" key="2">
    <source>
        <dbReference type="EMBL" id="MFC0541483.1"/>
    </source>
</evidence>
<dbReference type="EMBL" id="JBHLUD010000002">
    <property type="protein sequence ID" value="MFC0541483.1"/>
    <property type="molecule type" value="Genomic_DNA"/>
</dbReference>
<feature type="compositionally biased region" description="Basic residues" evidence="1">
    <location>
        <begin position="76"/>
        <end position="86"/>
    </location>
</feature>